<dbReference type="InterPro" id="IPR006148">
    <property type="entry name" value="Glc/Gal-6P_isomerase"/>
</dbReference>
<dbReference type="KEGG" id="hjo:AY555_11195"/>
<comment type="pathway">
    <text evidence="3 7">Carbohydrate degradation; pentose phosphate pathway; D-ribulose 5-phosphate from D-glucose 6-phosphate (oxidative stage): step 2/3.</text>
</comment>
<dbReference type="NCBIfam" id="TIGR01198">
    <property type="entry name" value="pgl"/>
    <property type="match status" value="1"/>
</dbReference>
<evidence type="ECO:0000256" key="5">
    <source>
        <dbReference type="ARBA" id="ARBA00013198"/>
    </source>
</evidence>
<evidence type="ECO:0000256" key="6">
    <source>
        <dbReference type="ARBA" id="ARBA00020337"/>
    </source>
</evidence>
<reference evidence="9 10" key="1">
    <citation type="submission" date="2016-02" db="EMBL/GenBank/DDBJ databases">
        <title>Complete Genome of H5569, the type strain of the newly described species Haematospirillium jordaniae.</title>
        <authorList>
            <person name="Nicholson A.C."/>
            <person name="Humrighouse B.W."/>
            <person name="Loparov V."/>
            <person name="McQuiston J.R."/>
        </authorList>
    </citation>
    <scope>NUCLEOTIDE SEQUENCE [LARGE SCALE GENOMIC DNA]</scope>
    <source>
        <strain evidence="9 10">H5569</strain>
        <plasmid evidence="10">Plasmid unnamed 2</plasmid>
    </source>
</reference>
<evidence type="ECO:0000313" key="10">
    <source>
        <dbReference type="Proteomes" id="UP000076066"/>
    </source>
</evidence>
<dbReference type="EC" id="3.1.1.31" evidence="5 7"/>
<evidence type="ECO:0000256" key="7">
    <source>
        <dbReference type="RuleBase" id="RU365095"/>
    </source>
</evidence>
<evidence type="ECO:0000256" key="4">
    <source>
        <dbReference type="ARBA" id="ARBA00010662"/>
    </source>
</evidence>
<keyword evidence="10" id="KW-1185">Reference proteome</keyword>
<dbReference type="GO" id="GO:0005975">
    <property type="term" value="P:carbohydrate metabolic process"/>
    <property type="evidence" value="ECO:0007669"/>
    <property type="project" value="UniProtKB-UniRule"/>
</dbReference>
<name>A0A145VS75_9PROT</name>
<dbReference type="AlphaFoldDB" id="A0A145VS75"/>
<dbReference type="RefSeq" id="WP_066137332.1">
    <property type="nucleotide sequence ID" value="NZ_CP014527.1"/>
</dbReference>
<sequence length="237" mass="24720">MSNTMTSALAVFPDATTLAESAASLVADSLSDAVSVRGWASLVVPGGRTPAQFLSCLSTAVLPWDRVSVTLTDERWVGLDDAGSNEAMVRRNLLTAFARRAQLVPLYTGESSPAEGIASVDRALGAFDDAFDMVVLGMGEDGHIASLFPGEPTWPQPAEGIAAGQFCVPAIGIPGGPERISLTLGRLVNARSIVVLATGESKRRLWEDMEAGGPSASLPIGALQASVRCPLTVLWCP</sequence>
<dbReference type="UniPathway" id="UPA00115">
    <property type="reaction ID" value="UER00409"/>
</dbReference>
<geneLocation type="plasmid" evidence="9 10">
    <name>unnamed 2</name>
</geneLocation>
<dbReference type="Gene3D" id="3.40.50.1360">
    <property type="match status" value="1"/>
</dbReference>
<dbReference type="Pfam" id="PF01182">
    <property type="entry name" value="Glucosamine_iso"/>
    <property type="match status" value="1"/>
</dbReference>
<dbReference type="OrthoDB" id="9810967at2"/>
<comment type="similarity">
    <text evidence="4 7">Belongs to the glucosamine/galactosamine-6-phosphate isomerase family. 6-phosphogluconolactonase subfamily.</text>
</comment>
<feature type="domain" description="Glucosamine/galactosamine-6-phosphate isomerase" evidence="8">
    <location>
        <begin position="13"/>
        <end position="224"/>
    </location>
</feature>
<keyword evidence="7" id="KW-0378">Hydrolase</keyword>
<evidence type="ECO:0000256" key="3">
    <source>
        <dbReference type="ARBA" id="ARBA00004961"/>
    </source>
</evidence>
<keyword evidence="9" id="KW-0614">Plasmid</keyword>
<comment type="function">
    <text evidence="2 7">Hydrolysis of 6-phosphogluconolactone to 6-phosphogluconate.</text>
</comment>
<dbReference type="GeneID" id="53317709"/>
<dbReference type="EMBL" id="CP014527">
    <property type="protein sequence ID" value="AMW35920.1"/>
    <property type="molecule type" value="Genomic_DNA"/>
</dbReference>
<dbReference type="InterPro" id="IPR037171">
    <property type="entry name" value="NagB/RpiA_transferase-like"/>
</dbReference>
<gene>
    <name evidence="7" type="primary">pgl</name>
    <name evidence="9" type="ORF">AY555_11195</name>
</gene>
<dbReference type="CDD" id="cd01400">
    <property type="entry name" value="6PGL"/>
    <property type="match status" value="1"/>
</dbReference>
<dbReference type="PANTHER" id="PTHR11054:SF0">
    <property type="entry name" value="6-PHOSPHOGLUCONOLACTONASE"/>
    <property type="match status" value="1"/>
</dbReference>
<dbReference type="InterPro" id="IPR039104">
    <property type="entry name" value="6PGL"/>
</dbReference>
<comment type="catalytic activity">
    <reaction evidence="1 7">
        <text>6-phospho-D-glucono-1,5-lactone + H2O = 6-phospho-D-gluconate + H(+)</text>
        <dbReference type="Rhea" id="RHEA:12556"/>
        <dbReference type="ChEBI" id="CHEBI:15377"/>
        <dbReference type="ChEBI" id="CHEBI:15378"/>
        <dbReference type="ChEBI" id="CHEBI:57955"/>
        <dbReference type="ChEBI" id="CHEBI:58759"/>
        <dbReference type="EC" id="3.1.1.31"/>
    </reaction>
</comment>
<dbReference type="InterPro" id="IPR005900">
    <property type="entry name" value="6-phosphogluconolactonase_DevB"/>
</dbReference>
<dbReference type="PANTHER" id="PTHR11054">
    <property type="entry name" value="6-PHOSPHOGLUCONOLACTONASE"/>
    <property type="match status" value="1"/>
</dbReference>
<evidence type="ECO:0000256" key="1">
    <source>
        <dbReference type="ARBA" id="ARBA00000832"/>
    </source>
</evidence>
<protein>
    <recommendedName>
        <fullName evidence="6 7">6-phosphogluconolactonase</fullName>
        <shortName evidence="7">6PGL</shortName>
        <ecNumber evidence="5 7">3.1.1.31</ecNumber>
    </recommendedName>
</protein>
<dbReference type="GO" id="GO:0006098">
    <property type="term" value="P:pentose-phosphate shunt"/>
    <property type="evidence" value="ECO:0007669"/>
    <property type="project" value="UniProtKB-UniPathway"/>
</dbReference>
<evidence type="ECO:0000256" key="2">
    <source>
        <dbReference type="ARBA" id="ARBA00002681"/>
    </source>
</evidence>
<evidence type="ECO:0000313" key="9">
    <source>
        <dbReference type="EMBL" id="AMW35920.1"/>
    </source>
</evidence>
<dbReference type="SUPFAM" id="SSF100950">
    <property type="entry name" value="NagB/RpiA/CoA transferase-like"/>
    <property type="match status" value="1"/>
</dbReference>
<proteinExistence type="inferred from homology"/>
<dbReference type="GO" id="GO:0017057">
    <property type="term" value="F:6-phosphogluconolactonase activity"/>
    <property type="evidence" value="ECO:0007669"/>
    <property type="project" value="UniProtKB-UniRule"/>
</dbReference>
<organism evidence="9 10">
    <name type="scientific">Haematospirillum jordaniae</name>
    <dbReference type="NCBI Taxonomy" id="1549855"/>
    <lineage>
        <taxon>Bacteria</taxon>
        <taxon>Pseudomonadati</taxon>
        <taxon>Pseudomonadota</taxon>
        <taxon>Alphaproteobacteria</taxon>
        <taxon>Rhodospirillales</taxon>
        <taxon>Novispirillaceae</taxon>
        <taxon>Haematospirillum</taxon>
    </lineage>
</organism>
<accession>A0A145VS75</accession>
<evidence type="ECO:0000259" key="8">
    <source>
        <dbReference type="Pfam" id="PF01182"/>
    </source>
</evidence>
<dbReference type="Proteomes" id="UP000076066">
    <property type="component" value="Plasmid unnamed 2"/>
</dbReference>